<name>A0AAV3RJ37_LITER</name>
<protein>
    <submittedName>
        <fullName evidence="1">Uncharacterized protein</fullName>
    </submittedName>
</protein>
<dbReference type="EMBL" id="BAABME010009018">
    <property type="protein sequence ID" value="GAA0174312.1"/>
    <property type="molecule type" value="Genomic_DNA"/>
</dbReference>
<organism evidence="1 2">
    <name type="scientific">Lithospermum erythrorhizon</name>
    <name type="common">Purple gromwell</name>
    <name type="synonym">Lithospermum officinale var. erythrorhizon</name>
    <dbReference type="NCBI Taxonomy" id="34254"/>
    <lineage>
        <taxon>Eukaryota</taxon>
        <taxon>Viridiplantae</taxon>
        <taxon>Streptophyta</taxon>
        <taxon>Embryophyta</taxon>
        <taxon>Tracheophyta</taxon>
        <taxon>Spermatophyta</taxon>
        <taxon>Magnoliopsida</taxon>
        <taxon>eudicotyledons</taxon>
        <taxon>Gunneridae</taxon>
        <taxon>Pentapetalae</taxon>
        <taxon>asterids</taxon>
        <taxon>lamiids</taxon>
        <taxon>Boraginales</taxon>
        <taxon>Boraginaceae</taxon>
        <taxon>Boraginoideae</taxon>
        <taxon>Lithospermeae</taxon>
        <taxon>Lithospermum</taxon>
    </lineage>
</organism>
<reference evidence="1 2" key="1">
    <citation type="submission" date="2024-01" db="EMBL/GenBank/DDBJ databases">
        <title>The complete chloroplast genome sequence of Lithospermum erythrorhizon: insights into the phylogenetic relationship among Boraginaceae species and the maternal lineages of purple gromwells.</title>
        <authorList>
            <person name="Okada T."/>
            <person name="Watanabe K."/>
        </authorList>
    </citation>
    <scope>NUCLEOTIDE SEQUENCE [LARGE SCALE GENOMIC DNA]</scope>
</reference>
<keyword evidence="2" id="KW-1185">Reference proteome</keyword>
<evidence type="ECO:0000313" key="2">
    <source>
        <dbReference type="Proteomes" id="UP001454036"/>
    </source>
</evidence>
<accession>A0AAV3RJ37</accession>
<dbReference type="Proteomes" id="UP001454036">
    <property type="component" value="Unassembled WGS sequence"/>
</dbReference>
<sequence>MEESCHIYVEVEDTLEAPQAAPKLPQSFAVTFKDQDMPEEDGDHNRPLYISGYLCEAKISRMASTKEDNKHWARYPPLGDRRDGDNLMFPLDQLQSHLQCAAEKTLDP</sequence>
<comment type="caution">
    <text evidence="1">The sequence shown here is derived from an EMBL/GenBank/DDBJ whole genome shotgun (WGS) entry which is preliminary data.</text>
</comment>
<proteinExistence type="predicted"/>
<gene>
    <name evidence="1" type="ORF">LIER_27733</name>
</gene>
<evidence type="ECO:0000313" key="1">
    <source>
        <dbReference type="EMBL" id="GAA0174312.1"/>
    </source>
</evidence>
<dbReference type="AlphaFoldDB" id="A0AAV3RJ37"/>